<dbReference type="OrthoDB" id="7763451at2759"/>
<organism evidence="3 4">
    <name type="scientific">Dimorphilus gyrociliatus</name>
    <dbReference type="NCBI Taxonomy" id="2664684"/>
    <lineage>
        <taxon>Eukaryota</taxon>
        <taxon>Metazoa</taxon>
        <taxon>Spiralia</taxon>
        <taxon>Lophotrochozoa</taxon>
        <taxon>Annelida</taxon>
        <taxon>Polychaeta</taxon>
        <taxon>Polychaeta incertae sedis</taxon>
        <taxon>Dinophilidae</taxon>
        <taxon>Dimorphilus</taxon>
    </lineage>
</organism>
<evidence type="ECO:0000313" key="4">
    <source>
        <dbReference type="Proteomes" id="UP000549394"/>
    </source>
</evidence>
<dbReference type="PANTHER" id="PTHR32343">
    <property type="entry name" value="SERINE/ARGININE-RICH SPLICING FACTOR"/>
    <property type="match status" value="1"/>
</dbReference>
<proteinExistence type="predicted"/>
<sequence length="208" mass="23282">MGYTRVIQVANLSPSVTREHMRNLFYPIGRISDMKLFPERDNPVIPVATKILFIKFDSSETVSVALHLNNTVFLDRMIDVRAYEPGKIPDETTALQAANALMMSHQATMSHLPMREDEVMKTIINPNQKKREDQIARTVVASNLPDVSIDQVMNFFSQAGDVKFLRAATGIDENGIEVRGAFIEYAALNSVSVALSLNSAFFEKETIM</sequence>
<feature type="domain" description="RRM" evidence="2">
    <location>
        <begin position="137"/>
        <end position="208"/>
    </location>
</feature>
<dbReference type="InterPro" id="IPR000504">
    <property type="entry name" value="RRM_dom"/>
</dbReference>
<feature type="domain" description="RRM" evidence="2">
    <location>
        <begin position="5"/>
        <end position="85"/>
    </location>
</feature>
<dbReference type="GO" id="GO:0003723">
    <property type="term" value="F:RNA binding"/>
    <property type="evidence" value="ECO:0007669"/>
    <property type="project" value="UniProtKB-UniRule"/>
</dbReference>
<evidence type="ECO:0000313" key="3">
    <source>
        <dbReference type="EMBL" id="CAD5113555.1"/>
    </source>
</evidence>
<dbReference type="Proteomes" id="UP000549394">
    <property type="component" value="Unassembled WGS sequence"/>
</dbReference>
<keyword evidence="1" id="KW-0694">RNA-binding</keyword>
<dbReference type="PROSITE" id="PS50102">
    <property type="entry name" value="RRM"/>
    <property type="match status" value="2"/>
</dbReference>
<dbReference type="Gene3D" id="3.30.70.330">
    <property type="match status" value="2"/>
</dbReference>
<evidence type="ECO:0000259" key="2">
    <source>
        <dbReference type="PROSITE" id="PS50102"/>
    </source>
</evidence>
<comment type="caution">
    <text evidence="3">The sequence shown here is derived from an EMBL/GenBank/DDBJ whole genome shotgun (WGS) entry which is preliminary data.</text>
</comment>
<keyword evidence="4" id="KW-1185">Reference proteome</keyword>
<dbReference type="PANTHER" id="PTHR32343:SF22">
    <property type="entry name" value="LD29830P"/>
    <property type="match status" value="1"/>
</dbReference>
<dbReference type="GO" id="GO:0005654">
    <property type="term" value="C:nucleoplasm"/>
    <property type="evidence" value="ECO:0007669"/>
    <property type="project" value="TreeGrafter"/>
</dbReference>
<protein>
    <submittedName>
        <fullName evidence="3">DgyrCDS2720</fullName>
    </submittedName>
</protein>
<evidence type="ECO:0000256" key="1">
    <source>
        <dbReference type="PROSITE-ProRule" id="PRU00176"/>
    </source>
</evidence>
<dbReference type="InterPro" id="IPR035979">
    <property type="entry name" value="RBD_domain_sf"/>
</dbReference>
<dbReference type="EMBL" id="CAJFCJ010000004">
    <property type="protein sequence ID" value="CAD5113555.1"/>
    <property type="molecule type" value="Genomic_DNA"/>
</dbReference>
<dbReference type="SUPFAM" id="SSF54928">
    <property type="entry name" value="RNA-binding domain, RBD"/>
    <property type="match status" value="1"/>
</dbReference>
<name>A0A7I8VB41_9ANNE</name>
<dbReference type="AlphaFoldDB" id="A0A7I8VB41"/>
<dbReference type="InterPro" id="IPR012677">
    <property type="entry name" value="Nucleotide-bd_a/b_plait_sf"/>
</dbReference>
<accession>A0A7I8VB41</accession>
<reference evidence="3 4" key="1">
    <citation type="submission" date="2020-08" db="EMBL/GenBank/DDBJ databases">
        <authorList>
            <person name="Hejnol A."/>
        </authorList>
    </citation>
    <scope>NUCLEOTIDE SEQUENCE [LARGE SCALE GENOMIC DNA]</scope>
</reference>
<dbReference type="SMART" id="SM00360">
    <property type="entry name" value="RRM"/>
    <property type="match status" value="2"/>
</dbReference>
<dbReference type="Pfam" id="PF00076">
    <property type="entry name" value="RRM_1"/>
    <property type="match status" value="1"/>
</dbReference>
<gene>
    <name evidence="3" type="ORF">DGYR_LOCUS2521</name>
</gene>